<reference evidence="1 2" key="1">
    <citation type="submission" date="2019-06" db="EMBL/GenBank/DDBJ databases">
        <title>Whole genome shotgun sequence of Corynebacterium variabile NBRC 15286.</title>
        <authorList>
            <person name="Hosoyama A."/>
            <person name="Uohara A."/>
            <person name="Ohji S."/>
            <person name="Ichikawa N."/>
        </authorList>
    </citation>
    <scope>NUCLEOTIDE SEQUENCE [LARGE SCALE GENOMIC DNA]</scope>
    <source>
        <strain evidence="1 2">NBRC 15286</strain>
    </source>
</reference>
<comment type="caution">
    <text evidence="1">The sequence shown here is derived from an EMBL/GenBank/DDBJ whole genome shotgun (WGS) entry which is preliminary data.</text>
</comment>
<sequence length="77" mass="8597">MPLDAKILDPIGWHRRWLEVRDRAAVILRPGYMLDADAVVFDMFDLGVNTLVGCGLDVCVIDDSIRRNATYPGGDHV</sequence>
<proteinExistence type="predicted"/>
<dbReference type="GeneID" id="82888520"/>
<evidence type="ECO:0000313" key="2">
    <source>
        <dbReference type="Proteomes" id="UP000319986"/>
    </source>
</evidence>
<gene>
    <name evidence="1" type="ORF">CVA01_24240</name>
</gene>
<evidence type="ECO:0000313" key="1">
    <source>
        <dbReference type="EMBL" id="GEC87110.1"/>
    </source>
</evidence>
<dbReference type="EMBL" id="BJNT01000020">
    <property type="protein sequence ID" value="GEC87110.1"/>
    <property type="molecule type" value="Genomic_DNA"/>
</dbReference>
<dbReference type="RefSeq" id="WP_141330998.1">
    <property type="nucleotide sequence ID" value="NZ_BJNT01000020.1"/>
</dbReference>
<dbReference type="AlphaFoldDB" id="A0A4Y4C7N5"/>
<organism evidence="1 2">
    <name type="scientific">Corynebacterium variabile</name>
    <dbReference type="NCBI Taxonomy" id="1727"/>
    <lineage>
        <taxon>Bacteria</taxon>
        <taxon>Bacillati</taxon>
        <taxon>Actinomycetota</taxon>
        <taxon>Actinomycetes</taxon>
        <taxon>Mycobacteriales</taxon>
        <taxon>Corynebacteriaceae</taxon>
        <taxon>Corynebacterium</taxon>
    </lineage>
</organism>
<accession>A0A4Y4C7N5</accession>
<name>A0A4Y4C7N5_9CORY</name>
<protein>
    <submittedName>
        <fullName evidence="1">Uncharacterized protein</fullName>
    </submittedName>
</protein>
<dbReference type="Proteomes" id="UP000319986">
    <property type="component" value="Unassembled WGS sequence"/>
</dbReference>